<keyword evidence="5 6" id="KW-0472">Membrane</keyword>
<evidence type="ECO:0000256" key="5">
    <source>
        <dbReference type="ARBA" id="ARBA00023136"/>
    </source>
</evidence>
<dbReference type="Gene3D" id="1.10.10.1740">
    <property type="entry name" value="Transmembrane protein 14-like"/>
    <property type="match status" value="1"/>
</dbReference>
<evidence type="ECO:0000313" key="8">
    <source>
        <dbReference type="Proteomes" id="UP000243579"/>
    </source>
</evidence>
<evidence type="ECO:0000256" key="3">
    <source>
        <dbReference type="ARBA" id="ARBA00022692"/>
    </source>
</evidence>
<keyword evidence="4 6" id="KW-1133">Transmembrane helix</keyword>
<reference evidence="7 8" key="1">
    <citation type="journal article" date="2014" name="Genome Biol. Evol.">
        <title>The secreted proteins of Achlya hypogyna and Thraustotheca clavata identify the ancestral oomycete secretome and reveal gene acquisitions by horizontal gene transfer.</title>
        <authorList>
            <person name="Misner I."/>
            <person name="Blouin N."/>
            <person name="Leonard G."/>
            <person name="Richards T.A."/>
            <person name="Lane C.E."/>
        </authorList>
    </citation>
    <scope>NUCLEOTIDE SEQUENCE [LARGE SCALE GENOMIC DNA]</scope>
    <source>
        <strain evidence="7 8">ATCC 48635</strain>
    </source>
</reference>
<gene>
    <name evidence="7" type="ORF">ACHHYP_01525</name>
</gene>
<keyword evidence="8" id="KW-1185">Reference proteome</keyword>
<evidence type="ECO:0000256" key="4">
    <source>
        <dbReference type="ARBA" id="ARBA00022989"/>
    </source>
</evidence>
<evidence type="ECO:0000256" key="1">
    <source>
        <dbReference type="ARBA" id="ARBA00004370"/>
    </source>
</evidence>
<feature type="transmembrane region" description="Helical" evidence="6">
    <location>
        <begin position="41"/>
        <end position="62"/>
    </location>
</feature>
<evidence type="ECO:0008006" key="9">
    <source>
        <dbReference type="Google" id="ProtNLM"/>
    </source>
</evidence>
<dbReference type="AlphaFoldDB" id="A0A1V9Z8B8"/>
<evidence type="ECO:0000256" key="6">
    <source>
        <dbReference type="SAM" id="Phobius"/>
    </source>
</evidence>
<accession>A0A1V9Z8B8</accession>
<dbReference type="Pfam" id="PF03647">
    <property type="entry name" value="Tmemb_14"/>
    <property type="match status" value="1"/>
</dbReference>
<sequence length="104" mass="10767">MVRYVDSGSAANLAGAGGLLLWFGYAAHEESSKFHRPASKIWSQLALGVTAGLGVASVISIYHTDELAPGGVVAGSAVAMSTIYTMQLLDGDEHSSPSTPSQWS</sequence>
<feature type="transmembrane region" description="Helical" evidence="6">
    <location>
        <begin position="68"/>
        <end position="89"/>
    </location>
</feature>
<evidence type="ECO:0000256" key="2">
    <source>
        <dbReference type="ARBA" id="ARBA00007590"/>
    </source>
</evidence>
<dbReference type="Proteomes" id="UP000243579">
    <property type="component" value="Unassembled WGS sequence"/>
</dbReference>
<comment type="caution">
    <text evidence="7">The sequence shown here is derived from an EMBL/GenBank/DDBJ whole genome shotgun (WGS) entry which is preliminary data.</text>
</comment>
<comment type="similarity">
    <text evidence="2">Belongs to the TMEM14 family.</text>
</comment>
<keyword evidence="3 6" id="KW-0812">Transmembrane</keyword>
<evidence type="ECO:0000313" key="7">
    <source>
        <dbReference type="EMBL" id="OQR94254.1"/>
    </source>
</evidence>
<name>A0A1V9Z8B8_ACHHY</name>
<dbReference type="InterPro" id="IPR044890">
    <property type="entry name" value="TMEM14_sf"/>
</dbReference>
<organism evidence="7 8">
    <name type="scientific">Achlya hypogyna</name>
    <name type="common">Oomycete</name>
    <name type="synonym">Protoachlya hypogyna</name>
    <dbReference type="NCBI Taxonomy" id="1202772"/>
    <lineage>
        <taxon>Eukaryota</taxon>
        <taxon>Sar</taxon>
        <taxon>Stramenopiles</taxon>
        <taxon>Oomycota</taxon>
        <taxon>Saprolegniomycetes</taxon>
        <taxon>Saprolegniales</taxon>
        <taxon>Achlyaceae</taxon>
        <taxon>Achlya</taxon>
    </lineage>
</organism>
<dbReference type="GO" id="GO:0016020">
    <property type="term" value="C:membrane"/>
    <property type="evidence" value="ECO:0007669"/>
    <property type="project" value="UniProtKB-SubCell"/>
</dbReference>
<protein>
    <recommendedName>
        <fullName evidence="9">Transmembrane protein</fullName>
    </recommendedName>
</protein>
<comment type="subcellular location">
    <subcellularLocation>
        <location evidence="1">Membrane</location>
    </subcellularLocation>
</comment>
<proteinExistence type="inferred from homology"/>
<dbReference type="InterPro" id="IPR005349">
    <property type="entry name" value="TMEM14"/>
</dbReference>
<dbReference type="EMBL" id="JNBR01000367">
    <property type="protein sequence ID" value="OQR94254.1"/>
    <property type="molecule type" value="Genomic_DNA"/>
</dbReference>